<evidence type="ECO:0000259" key="5">
    <source>
        <dbReference type="Pfam" id="PF00669"/>
    </source>
</evidence>
<reference evidence="7 8" key="1">
    <citation type="submission" date="2023-09" db="EMBL/GenBank/DDBJ databases">
        <authorList>
            <person name="Rey-Velasco X."/>
        </authorList>
    </citation>
    <scope>NUCLEOTIDE SEQUENCE [LARGE SCALE GENOMIC DNA]</scope>
    <source>
        <strain evidence="7 8">W311</strain>
    </source>
</reference>
<sequence>MRISTTQFYDRSISRLDTLNAQADKLQTQIATTKRFTSAAEDTLAFQRVSVLNRLAADDTAYGRNIKTAQASLDQADTTLSGITSQLQRVSEFAVQANNGTYSDSDREGIAATLDAILDDVLSLANTKDSRGQPLFAGTGGTTAFTRDASGAITYAGSGPEATVPIDAEDSMAVSTDGEKLFSGAGGGVDIFAAISDLAAKVRSGASTGDSITTLEKAMQQVTTAQASIGARGARLELESARLQDVATDREAQRSALEDTDVTSAIANLQKTLTALQATQASFTKLEGLSLFDYLR</sequence>
<dbReference type="InterPro" id="IPR001492">
    <property type="entry name" value="Flagellin"/>
</dbReference>
<dbReference type="Proteomes" id="UP001302249">
    <property type="component" value="Chromosome"/>
</dbReference>
<evidence type="ECO:0000256" key="3">
    <source>
        <dbReference type="ARBA" id="ARBA00005709"/>
    </source>
</evidence>
<evidence type="ECO:0000256" key="4">
    <source>
        <dbReference type="ARBA" id="ARBA00023143"/>
    </source>
</evidence>
<protein>
    <submittedName>
        <fullName evidence="7">Flagellar hook-associated protein FlgL</fullName>
    </submittedName>
</protein>
<dbReference type="Gene3D" id="1.20.1330.10">
    <property type="entry name" value="f41 fragment of flagellin, N-terminal domain"/>
    <property type="match status" value="1"/>
</dbReference>
<evidence type="ECO:0000259" key="6">
    <source>
        <dbReference type="Pfam" id="PF00700"/>
    </source>
</evidence>
<gene>
    <name evidence="7" type="primary">flgL</name>
    <name evidence="7" type="ORF">RPR59_14745</name>
</gene>
<keyword evidence="8" id="KW-1185">Reference proteome</keyword>
<dbReference type="PANTHER" id="PTHR42792:SF1">
    <property type="entry name" value="FLAGELLAR HOOK-ASSOCIATED PROTEIN 3"/>
    <property type="match status" value="1"/>
</dbReference>
<dbReference type="NCBIfam" id="TIGR02550">
    <property type="entry name" value="flagell_flgL"/>
    <property type="match status" value="1"/>
</dbReference>
<dbReference type="PANTHER" id="PTHR42792">
    <property type="entry name" value="FLAGELLIN"/>
    <property type="match status" value="1"/>
</dbReference>
<keyword evidence="4" id="KW-0975">Bacterial flagellum</keyword>
<keyword evidence="7" id="KW-0282">Flagellum</keyword>
<keyword evidence="7" id="KW-0969">Cilium</keyword>
<evidence type="ECO:0000256" key="1">
    <source>
        <dbReference type="ARBA" id="ARBA00004365"/>
    </source>
</evidence>
<comment type="subcellular location">
    <subcellularLocation>
        <location evidence="1">Bacterial flagellum</location>
    </subcellularLocation>
    <subcellularLocation>
        <location evidence="2">Secreted</location>
    </subcellularLocation>
</comment>
<comment type="similarity">
    <text evidence="3">Belongs to the bacterial flagellin family.</text>
</comment>
<dbReference type="Pfam" id="PF00700">
    <property type="entry name" value="Flagellin_C"/>
    <property type="match status" value="1"/>
</dbReference>
<accession>A0ABZ0B8E3</accession>
<dbReference type="InterPro" id="IPR013384">
    <property type="entry name" value="Flagell_FlgL"/>
</dbReference>
<dbReference type="SUPFAM" id="SSF64518">
    <property type="entry name" value="Phase 1 flagellin"/>
    <property type="match status" value="1"/>
</dbReference>
<evidence type="ECO:0000313" key="7">
    <source>
        <dbReference type="EMBL" id="WNO53669.1"/>
    </source>
</evidence>
<dbReference type="RefSeq" id="WP_313915344.1">
    <property type="nucleotide sequence ID" value="NZ_CP135076.1"/>
</dbReference>
<evidence type="ECO:0000313" key="8">
    <source>
        <dbReference type="Proteomes" id="UP001302249"/>
    </source>
</evidence>
<evidence type="ECO:0000256" key="2">
    <source>
        <dbReference type="ARBA" id="ARBA00004613"/>
    </source>
</evidence>
<keyword evidence="7" id="KW-0966">Cell projection</keyword>
<name>A0ABZ0B8E3_9SPHN</name>
<dbReference type="InterPro" id="IPR001029">
    <property type="entry name" value="Flagellin_N"/>
</dbReference>
<feature type="domain" description="Flagellin N-terminal" evidence="5">
    <location>
        <begin position="3"/>
        <end position="139"/>
    </location>
</feature>
<dbReference type="EMBL" id="CP135076">
    <property type="protein sequence ID" value="WNO53669.1"/>
    <property type="molecule type" value="Genomic_DNA"/>
</dbReference>
<dbReference type="InterPro" id="IPR046358">
    <property type="entry name" value="Flagellin_C"/>
</dbReference>
<feature type="domain" description="Flagellin C-terminal" evidence="6">
    <location>
        <begin position="213"/>
        <end position="295"/>
    </location>
</feature>
<dbReference type="Pfam" id="PF00669">
    <property type="entry name" value="Flagellin_N"/>
    <property type="match status" value="1"/>
</dbReference>
<proteinExistence type="inferred from homology"/>
<organism evidence="7 8">
    <name type="scientific">Stakelama saccharophila</name>
    <dbReference type="NCBI Taxonomy" id="3075605"/>
    <lineage>
        <taxon>Bacteria</taxon>
        <taxon>Pseudomonadati</taxon>
        <taxon>Pseudomonadota</taxon>
        <taxon>Alphaproteobacteria</taxon>
        <taxon>Sphingomonadales</taxon>
        <taxon>Sphingomonadaceae</taxon>
        <taxon>Stakelama</taxon>
    </lineage>
</organism>